<dbReference type="Proteomes" id="UP001497680">
    <property type="component" value="Unassembled WGS sequence"/>
</dbReference>
<protein>
    <submittedName>
        <fullName evidence="1">Uncharacterized protein</fullName>
    </submittedName>
</protein>
<evidence type="ECO:0000313" key="2">
    <source>
        <dbReference type="Proteomes" id="UP001497680"/>
    </source>
</evidence>
<reference evidence="1 2" key="1">
    <citation type="journal article" date="2022" name="New Phytol.">
        <title>Ecological generalism drives hyperdiversity of secondary metabolite gene clusters in xylarialean endophytes.</title>
        <authorList>
            <person name="Franco M.E.E."/>
            <person name="Wisecaver J.H."/>
            <person name="Arnold A.E."/>
            <person name="Ju Y.M."/>
            <person name="Slot J.C."/>
            <person name="Ahrendt S."/>
            <person name="Moore L.P."/>
            <person name="Eastman K.E."/>
            <person name="Scott K."/>
            <person name="Konkel Z."/>
            <person name="Mondo S.J."/>
            <person name="Kuo A."/>
            <person name="Hayes R.D."/>
            <person name="Haridas S."/>
            <person name="Andreopoulos B."/>
            <person name="Riley R."/>
            <person name="LaButti K."/>
            <person name="Pangilinan J."/>
            <person name="Lipzen A."/>
            <person name="Amirebrahimi M."/>
            <person name="Yan J."/>
            <person name="Adam C."/>
            <person name="Keymanesh K."/>
            <person name="Ng V."/>
            <person name="Louie K."/>
            <person name="Northen T."/>
            <person name="Drula E."/>
            <person name="Henrissat B."/>
            <person name="Hsieh H.M."/>
            <person name="Youens-Clark K."/>
            <person name="Lutzoni F."/>
            <person name="Miadlikowska J."/>
            <person name="Eastwood D.C."/>
            <person name="Hamelin R.C."/>
            <person name="Grigoriev I.V."/>
            <person name="U'Ren J.M."/>
        </authorList>
    </citation>
    <scope>NUCLEOTIDE SEQUENCE [LARGE SCALE GENOMIC DNA]</scope>
    <source>
        <strain evidence="1 2">ER1909</strain>
    </source>
</reference>
<keyword evidence="2" id="KW-1185">Reference proteome</keyword>
<evidence type="ECO:0000313" key="1">
    <source>
        <dbReference type="EMBL" id="KAI6091382.1"/>
    </source>
</evidence>
<comment type="caution">
    <text evidence="1">The sequence shown here is derived from an EMBL/GenBank/DDBJ whole genome shotgun (WGS) entry which is preliminary data.</text>
</comment>
<accession>A0ACC0DEV5</accession>
<dbReference type="EMBL" id="MU394287">
    <property type="protein sequence ID" value="KAI6091382.1"/>
    <property type="molecule type" value="Genomic_DNA"/>
</dbReference>
<organism evidence="1 2">
    <name type="scientific">Hypoxylon rubiginosum</name>
    <dbReference type="NCBI Taxonomy" id="110542"/>
    <lineage>
        <taxon>Eukaryota</taxon>
        <taxon>Fungi</taxon>
        <taxon>Dikarya</taxon>
        <taxon>Ascomycota</taxon>
        <taxon>Pezizomycotina</taxon>
        <taxon>Sordariomycetes</taxon>
        <taxon>Xylariomycetidae</taxon>
        <taxon>Xylariales</taxon>
        <taxon>Hypoxylaceae</taxon>
        <taxon>Hypoxylon</taxon>
    </lineage>
</organism>
<name>A0ACC0DEV5_9PEZI</name>
<proteinExistence type="predicted"/>
<gene>
    <name evidence="1" type="ORF">F4821DRAFT_200752</name>
</gene>
<sequence length="684" mass="76308">MVVRHALTTAGCSRCRLAALKLFTSPANSLPIIRAGLFQCRPRPAKVAPIRTFSSEPVRHESSNSKEPAEEASKEEASSDVREQDQDIPEDSSSTNVPWYLQVEPPRHVATIEPPPLPEVPSGSPAIVGSLLEYASEELGLDELSLLDLREIDPPAALGPSLFMLFGTARSERHLNVSAGRLVRWLRAKHRVYAHADGLLGPNERKLKLRRKAKRAKLLGSTEDNGDDGIKTGWICVNLGTIGRGNEESAVISEDGRVAGFGVAQEGSTVVVQIMTEFRRAEMGLEALWKRALGQPADDPPSSEIENPENLHPLEKAMLSNSRPPVTSRTGHFNDTSRRTPFEQTRSYSIQQTVVQNTSEPDPLFDVDSKEALEQVLKFDVHQKRSLLELLQARLDTPSPFSDTLNQHEDANPFLRLSKLACEGLSPDQTWGFRLDLLVKLNEFGTMSPTGAFDDAQCLFEEMNLYGIEITRQQCLQLLTCIYNSNVGELKEQSELALQLLKTMQQRGQPVIANDIIVTIIEGAARSYDRLGSNEQLGLVRRLEDLLLKGDLPCMEEPLLMRLMEAYYKLRNWEGFWNVWRMPPRYLRPRSAALYVHVYELAAATRLPAVCTMTIRRCFQEMLAENPPVLPTGAVRTAVLDCIRVADPHAEQIAQSLPADDTGRSRRTKSEFVKLVRAINSVAR</sequence>